<dbReference type="RefSeq" id="WP_160365179.1">
    <property type="nucleotide sequence ID" value="NZ_JACEIB010000001.1"/>
</dbReference>
<dbReference type="SUPFAM" id="SSF53474">
    <property type="entry name" value="alpha/beta-Hydrolases"/>
    <property type="match status" value="1"/>
</dbReference>
<dbReference type="EMBL" id="JACEIB010000001">
    <property type="protein sequence ID" value="MBA2933121.1"/>
    <property type="molecule type" value="Genomic_DNA"/>
</dbReference>
<evidence type="ECO:0000313" key="3">
    <source>
        <dbReference type="Proteomes" id="UP000570166"/>
    </source>
</evidence>
<evidence type="ECO:0000259" key="1">
    <source>
        <dbReference type="Pfam" id="PF12697"/>
    </source>
</evidence>
<feature type="domain" description="AB hydrolase-1" evidence="1">
    <location>
        <begin position="3"/>
        <end position="188"/>
    </location>
</feature>
<dbReference type="Pfam" id="PF12697">
    <property type="entry name" value="Abhydrolase_6"/>
    <property type="match status" value="1"/>
</dbReference>
<gene>
    <name evidence="2" type="ORF">HZF05_03320</name>
</gene>
<accession>A0A838L193</accession>
<dbReference type="InterPro" id="IPR029058">
    <property type="entry name" value="AB_hydrolase_fold"/>
</dbReference>
<proteinExistence type="predicted"/>
<dbReference type="InterPro" id="IPR000073">
    <property type="entry name" value="AB_hydrolase_1"/>
</dbReference>
<dbReference type="GO" id="GO:0016787">
    <property type="term" value="F:hydrolase activity"/>
    <property type="evidence" value="ECO:0007669"/>
    <property type="project" value="UniProtKB-KW"/>
</dbReference>
<dbReference type="Gene3D" id="3.40.50.1820">
    <property type="entry name" value="alpha/beta hydrolase"/>
    <property type="match status" value="1"/>
</dbReference>
<keyword evidence="2" id="KW-0378">Hydrolase</keyword>
<reference evidence="2 3" key="1">
    <citation type="submission" date="2020-07" db="EMBL/GenBank/DDBJ databases">
        <authorList>
            <person name="Sun Q."/>
        </authorList>
    </citation>
    <scope>NUCLEOTIDE SEQUENCE [LARGE SCALE GENOMIC DNA]</scope>
    <source>
        <strain evidence="2 3">CGMCC 1.13654</strain>
    </source>
</reference>
<evidence type="ECO:0000313" key="2">
    <source>
        <dbReference type="EMBL" id="MBA2933121.1"/>
    </source>
</evidence>
<dbReference type="AlphaFoldDB" id="A0A838L193"/>
<keyword evidence="3" id="KW-1185">Reference proteome</keyword>
<dbReference type="Proteomes" id="UP000570166">
    <property type="component" value="Unassembled WGS sequence"/>
</dbReference>
<sequence>MKLLFLHGWGLDASLWDGVRAALPEFETVVWDRGYFAHPIADPVEGPVLAIGHSLGAMLLAGRFDRLVAVNGFDRFAGNDAVPPRVVERMRTRFAENPVAVLADFRARIGAPPAANDLEPEALAADLAILAEGYARDARPPHTLVLHGGADPLLPASMREIVFAGAPRETLAEGGHLLPLTRPDWVADHIRAFAA</sequence>
<organism evidence="2 3">
    <name type="scientific">Sphingomonas chungangi</name>
    <dbReference type="NCBI Taxonomy" id="2683589"/>
    <lineage>
        <taxon>Bacteria</taxon>
        <taxon>Pseudomonadati</taxon>
        <taxon>Pseudomonadota</taxon>
        <taxon>Alphaproteobacteria</taxon>
        <taxon>Sphingomonadales</taxon>
        <taxon>Sphingomonadaceae</taxon>
        <taxon>Sphingomonas</taxon>
    </lineage>
</organism>
<name>A0A838L193_9SPHN</name>
<comment type="caution">
    <text evidence="2">The sequence shown here is derived from an EMBL/GenBank/DDBJ whole genome shotgun (WGS) entry which is preliminary data.</text>
</comment>
<protein>
    <submittedName>
        <fullName evidence="2">Alpha/beta fold hydrolase</fullName>
    </submittedName>
</protein>